<dbReference type="GO" id="GO:0005576">
    <property type="term" value="C:extracellular region"/>
    <property type="evidence" value="ECO:0007669"/>
    <property type="project" value="UniProtKB-SubCell"/>
</dbReference>
<gene>
    <name evidence="2" type="ORF">P0M35_03635</name>
</gene>
<dbReference type="PANTHER" id="PTHR42792">
    <property type="entry name" value="FLAGELLIN"/>
    <property type="match status" value="1"/>
</dbReference>
<proteinExistence type="predicted"/>
<accession>A0AAE3P1C8</accession>
<dbReference type="SUPFAM" id="SSF64518">
    <property type="entry name" value="Phase 1 flagellin"/>
    <property type="match status" value="1"/>
</dbReference>
<dbReference type="RefSeq" id="WP_321534994.1">
    <property type="nucleotide sequence ID" value="NZ_JARGDL010000003.1"/>
</dbReference>
<comment type="caution">
    <text evidence="2">The sequence shown here is derived from an EMBL/GenBank/DDBJ whole genome shotgun (WGS) entry which is preliminary data.</text>
</comment>
<name>A0AAE3P1C8_9BACT</name>
<dbReference type="EMBL" id="JARGDL010000003">
    <property type="protein sequence ID" value="MDF1611228.1"/>
    <property type="molecule type" value="Genomic_DNA"/>
</dbReference>
<evidence type="ECO:0000313" key="3">
    <source>
        <dbReference type="Proteomes" id="UP001221302"/>
    </source>
</evidence>
<keyword evidence="2" id="KW-0282">Flagellum</keyword>
<dbReference type="InterPro" id="IPR001029">
    <property type="entry name" value="Flagellin_N"/>
</dbReference>
<dbReference type="PANTHER" id="PTHR42792:SF1">
    <property type="entry name" value="FLAGELLAR HOOK-ASSOCIATED PROTEIN 3"/>
    <property type="match status" value="1"/>
</dbReference>
<evidence type="ECO:0000313" key="2">
    <source>
        <dbReference type="EMBL" id="MDF1611228.1"/>
    </source>
</evidence>
<organism evidence="2 3">
    <name type="scientific">Stygiobacter electus</name>
    <dbReference type="NCBI Taxonomy" id="3032292"/>
    <lineage>
        <taxon>Bacteria</taxon>
        <taxon>Pseudomonadati</taxon>
        <taxon>Ignavibacteriota</taxon>
        <taxon>Ignavibacteria</taxon>
        <taxon>Ignavibacteriales</taxon>
        <taxon>Melioribacteraceae</taxon>
        <taxon>Stygiobacter</taxon>
    </lineage>
</organism>
<dbReference type="Proteomes" id="UP001221302">
    <property type="component" value="Unassembled WGS sequence"/>
</dbReference>
<reference evidence="2" key="1">
    <citation type="submission" date="2023-03" db="EMBL/GenBank/DDBJ databases">
        <title>Stygiobacter electus gen. nov., sp. nov., facultatively anaerobic thermotolerant bacterium of the class Ignavibacteria from a well of Yessentuki mineral water deposit.</title>
        <authorList>
            <person name="Podosokorskaya O.A."/>
            <person name="Elcheninov A.G."/>
            <person name="Petrova N.F."/>
            <person name="Zavarzina D.G."/>
            <person name="Kublanov I.V."/>
            <person name="Merkel A.Y."/>
        </authorList>
    </citation>
    <scope>NUCLEOTIDE SEQUENCE</scope>
    <source>
        <strain evidence="2">09-Me</strain>
    </source>
</reference>
<dbReference type="GO" id="GO:0009288">
    <property type="term" value="C:bacterial-type flagellum"/>
    <property type="evidence" value="ECO:0007669"/>
    <property type="project" value="UniProtKB-SubCell"/>
</dbReference>
<sequence length="292" mass="32507">MRVTEGLITDKYLFTNSKIAEKKLKLQTQLTTNSKFENMSDDIAGSLKAIKLDSLIKKTDTFIVNTKNGIEFLQASISSLDQMTNQIQNVMKLATDAGNPLNKDSYTTIAQSIKSSLSAIVQLVNEKHNDMYLFGGTNFSEDVATIDSNGKAVKSTANRSGEIKVRISNNAKESINISGNQILDSGIFESINNVIDQLESGNAPTKAQLDDLDNAYKNILNVQSLAGEKYNKFTNMQELLTTYKTQYNEMLVNVQSIDPAQIMVELQQQDYLLQVSYKLLSNTFSKSVFDYL</sequence>
<evidence type="ECO:0000259" key="1">
    <source>
        <dbReference type="Pfam" id="PF00669"/>
    </source>
</evidence>
<feature type="domain" description="Flagellin N-terminal" evidence="1">
    <location>
        <begin position="18"/>
        <end position="138"/>
    </location>
</feature>
<dbReference type="GO" id="GO:0005198">
    <property type="term" value="F:structural molecule activity"/>
    <property type="evidence" value="ECO:0007669"/>
    <property type="project" value="UniProtKB-UniRule"/>
</dbReference>
<dbReference type="Pfam" id="PF00669">
    <property type="entry name" value="Flagellin_N"/>
    <property type="match status" value="1"/>
</dbReference>
<keyword evidence="2" id="KW-0969">Cilium</keyword>
<dbReference type="InterPro" id="IPR001492">
    <property type="entry name" value="Flagellin"/>
</dbReference>
<dbReference type="AlphaFoldDB" id="A0AAE3P1C8"/>
<keyword evidence="3" id="KW-1185">Reference proteome</keyword>
<dbReference type="Gene3D" id="1.20.1330.10">
    <property type="entry name" value="f41 fragment of flagellin, N-terminal domain"/>
    <property type="match status" value="1"/>
</dbReference>
<keyword evidence="2" id="KW-0966">Cell projection</keyword>
<protein>
    <submittedName>
        <fullName evidence="2">Flagellin</fullName>
    </submittedName>
</protein>